<dbReference type="Proteomes" id="UP000799772">
    <property type="component" value="Unassembled WGS sequence"/>
</dbReference>
<dbReference type="Pfam" id="PF00026">
    <property type="entry name" value="Asp"/>
    <property type="match status" value="1"/>
</dbReference>
<evidence type="ECO:0000313" key="7">
    <source>
        <dbReference type="Proteomes" id="UP000799772"/>
    </source>
</evidence>
<feature type="domain" description="Peptidase A1" evidence="5">
    <location>
        <begin position="68"/>
        <end position="396"/>
    </location>
</feature>
<dbReference type="SUPFAM" id="SSF50630">
    <property type="entry name" value="Acid proteases"/>
    <property type="match status" value="1"/>
</dbReference>
<feature type="disulfide bond" evidence="3">
    <location>
        <begin position="99"/>
        <end position="105"/>
    </location>
</feature>
<feature type="active site" evidence="2">
    <location>
        <position position="86"/>
    </location>
</feature>
<feature type="chain" id="PRO_5040398245" evidence="4">
    <location>
        <begin position="20"/>
        <end position="403"/>
    </location>
</feature>
<dbReference type="InterPro" id="IPR033121">
    <property type="entry name" value="PEPTIDASE_A1"/>
</dbReference>
<dbReference type="PROSITE" id="PS51767">
    <property type="entry name" value="PEPTIDASE_A1"/>
    <property type="match status" value="1"/>
</dbReference>
<evidence type="ECO:0000256" key="4">
    <source>
        <dbReference type="SAM" id="SignalP"/>
    </source>
</evidence>
<dbReference type="Gene3D" id="2.40.70.10">
    <property type="entry name" value="Acid Proteases"/>
    <property type="match status" value="2"/>
</dbReference>
<dbReference type="FunFam" id="2.40.70.10:FF:000008">
    <property type="entry name" value="Cathepsin D"/>
    <property type="match status" value="1"/>
</dbReference>
<dbReference type="InterPro" id="IPR034164">
    <property type="entry name" value="Pepsin-like_dom"/>
</dbReference>
<dbReference type="InterPro" id="IPR021109">
    <property type="entry name" value="Peptidase_aspartic_dom_sf"/>
</dbReference>
<dbReference type="PRINTS" id="PR00792">
    <property type="entry name" value="PEPSIN"/>
</dbReference>
<dbReference type="GO" id="GO:0006508">
    <property type="term" value="P:proteolysis"/>
    <property type="evidence" value="ECO:0007669"/>
    <property type="project" value="UniProtKB-KW"/>
</dbReference>
<dbReference type="GO" id="GO:0004190">
    <property type="term" value="F:aspartic-type endopeptidase activity"/>
    <property type="evidence" value="ECO:0007669"/>
    <property type="project" value="InterPro"/>
</dbReference>
<evidence type="ECO:0000256" key="2">
    <source>
        <dbReference type="PIRSR" id="PIRSR601461-1"/>
    </source>
</evidence>
<dbReference type="OrthoDB" id="771136at2759"/>
<dbReference type="EMBL" id="ML978121">
    <property type="protein sequence ID" value="KAF2103978.1"/>
    <property type="molecule type" value="Genomic_DNA"/>
</dbReference>
<evidence type="ECO:0000256" key="1">
    <source>
        <dbReference type="ARBA" id="ARBA00007447"/>
    </source>
</evidence>
<feature type="active site" evidence="2">
    <location>
        <position position="281"/>
    </location>
</feature>
<keyword evidence="4" id="KW-0732">Signal</keyword>
<evidence type="ECO:0000256" key="3">
    <source>
        <dbReference type="PIRSR" id="PIRSR601461-2"/>
    </source>
</evidence>
<organism evidence="6 7">
    <name type="scientific">Rhizodiscina lignyota</name>
    <dbReference type="NCBI Taxonomy" id="1504668"/>
    <lineage>
        <taxon>Eukaryota</taxon>
        <taxon>Fungi</taxon>
        <taxon>Dikarya</taxon>
        <taxon>Ascomycota</taxon>
        <taxon>Pezizomycotina</taxon>
        <taxon>Dothideomycetes</taxon>
        <taxon>Pleosporomycetidae</taxon>
        <taxon>Aulographales</taxon>
        <taxon>Rhizodiscinaceae</taxon>
        <taxon>Rhizodiscina</taxon>
    </lineage>
</organism>
<name>A0A9P4MAH4_9PEZI</name>
<comment type="caution">
    <text evidence="6">The sequence shown here is derived from an EMBL/GenBank/DDBJ whole genome shotgun (WGS) entry which is preliminary data.</text>
</comment>
<reference evidence="6" key="1">
    <citation type="journal article" date="2020" name="Stud. Mycol.">
        <title>101 Dothideomycetes genomes: a test case for predicting lifestyles and emergence of pathogens.</title>
        <authorList>
            <person name="Haridas S."/>
            <person name="Albert R."/>
            <person name="Binder M."/>
            <person name="Bloem J."/>
            <person name="Labutti K."/>
            <person name="Salamov A."/>
            <person name="Andreopoulos B."/>
            <person name="Baker S."/>
            <person name="Barry K."/>
            <person name="Bills G."/>
            <person name="Bluhm B."/>
            <person name="Cannon C."/>
            <person name="Castanera R."/>
            <person name="Culley D."/>
            <person name="Daum C."/>
            <person name="Ezra D."/>
            <person name="Gonzalez J."/>
            <person name="Henrissat B."/>
            <person name="Kuo A."/>
            <person name="Liang C."/>
            <person name="Lipzen A."/>
            <person name="Lutzoni F."/>
            <person name="Magnuson J."/>
            <person name="Mondo S."/>
            <person name="Nolan M."/>
            <person name="Ohm R."/>
            <person name="Pangilinan J."/>
            <person name="Park H.-J."/>
            <person name="Ramirez L."/>
            <person name="Alfaro M."/>
            <person name="Sun H."/>
            <person name="Tritt A."/>
            <person name="Yoshinaga Y."/>
            <person name="Zwiers L.-H."/>
            <person name="Turgeon B."/>
            <person name="Goodwin S."/>
            <person name="Spatafora J."/>
            <person name="Crous P."/>
            <person name="Grigoriev I."/>
        </authorList>
    </citation>
    <scope>NUCLEOTIDE SEQUENCE</scope>
    <source>
        <strain evidence="6">CBS 133067</strain>
    </source>
</reference>
<accession>A0A9P4MAH4</accession>
<dbReference type="PANTHER" id="PTHR47966">
    <property type="entry name" value="BETA-SITE APP-CLEAVING ENZYME, ISOFORM A-RELATED"/>
    <property type="match status" value="1"/>
</dbReference>
<protein>
    <submittedName>
        <fullName evidence="6">Acid protease</fullName>
    </submittedName>
</protein>
<proteinExistence type="inferred from homology"/>
<dbReference type="InterPro" id="IPR001461">
    <property type="entry name" value="Aspartic_peptidase_A1"/>
</dbReference>
<evidence type="ECO:0000259" key="5">
    <source>
        <dbReference type="PROSITE" id="PS51767"/>
    </source>
</evidence>
<keyword evidence="6" id="KW-0645">Protease</keyword>
<gene>
    <name evidence="6" type="ORF">NA57DRAFT_70189</name>
</gene>
<comment type="similarity">
    <text evidence="1">Belongs to the peptidase A1 family.</text>
</comment>
<evidence type="ECO:0000313" key="6">
    <source>
        <dbReference type="EMBL" id="KAF2103978.1"/>
    </source>
</evidence>
<dbReference type="CDD" id="cd05471">
    <property type="entry name" value="pepsin_like"/>
    <property type="match status" value="1"/>
</dbReference>
<keyword evidence="7" id="KW-1185">Reference proteome</keyword>
<keyword evidence="6" id="KW-0378">Hydrolase</keyword>
<dbReference type="AlphaFoldDB" id="A0A9P4MAH4"/>
<feature type="signal peptide" evidence="4">
    <location>
        <begin position="1"/>
        <end position="19"/>
    </location>
</feature>
<dbReference type="PANTHER" id="PTHR47966:SF51">
    <property type="entry name" value="BETA-SITE APP-CLEAVING ENZYME, ISOFORM A-RELATED"/>
    <property type="match status" value="1"/>
</dbReference>
<keyword evidence="3" id="KW-1015">Disulfide bond</keyword>
<sequence length="403" mass="41952">MEFVSLALTFSALVNIAVAASIPARRGPVVVSLTARRSPPRASFGKLGKRAASSEPLGDWFNGTDLQWFGQVQIGTPPQNFTSEFDTGSSDVLFPSTNCTSDPGCTAHKRFDPTKSSTFKTANQAFRIDFATGGGVAPSDNETALGIIANDTVAIAGLAVANQVIGLTYSQTPGFGPETFDGILGLGFGLASTTGAKPFFQSLVDNKAVDAPVYGLYFSPLKVGNAELTLGGVDSAKMTSALVPIPMNTTQTQEIGLFVINFSGIAVNKKATGIASSAVIDSGTSNVVAPSNDDAMAVYKLISPNIKLVDPLGGFAIPCDEVNNTSATIDITMGTLRVRIPPQELSVGPYPGKPGLCQTFINGGGVGIPGLWVIGGTMLKYYYSAWDVSKQELSLATTMQTAP</sequence>